<dbReference type="EMBL" id="JACPSX010000264">
    <property type="protein sequence ID" value="MBI3016104.1"/>
    <property type="molecule type" value="Genomic_DNA"/>
</dbReference>
<evidence type="ECO:0000313" key="3">
    <source>
        <dbReference type="Proteomes" id="UP000741360"/>
    </source>
</evidence>
<dbReference type="Pfam" id="PF20657">
    <property type="entry name" value="DUF6811"/>
    <property type="match status" value="1"/>
</dbReference>
<evidence type="ECO:0000256" key="1">
    <source>
        <dbReference type="SAM" id="MobiDB-lite"/>
    </source>
</evidence>
<accession>A0A932M227</accession>
<evidence type="ECO:0000313" key="2">
    <source>
        <dbReference type="EMBL" id="MBI3016104.1"/>
    </source>
</evidence>
<dbReference type="AlphaFoldDB" id="A0A932M227"/>
<proteinExistence type="predicted"/>
<dbReference type="Proteomes" id="UP000741360">
    <property type="component" value="Unassembled WGS sequence"/>
</dbReference>
<dbReference type="NCBIfam" id="NF038144">
    <property type="entry name" value="PxxKW"/>
    <property type="match status" value="1"/>
</dbReference>
<name>A0A932M227_UNCTE</name>
<sequence length="95" mass="10226">MICATVRSGTECVFMKEKGCSFNGGECYPIVEACQGCAHVLELPTGKFCDAYGNPAVKWVLGRCNYATHVNNGHQNNGSTKKLNPLKASKRSARG</sequence>
<comment type="caution">
    <text evidence="2">The sequence shown here is derived from an EMBL/GenBank/DDBJ whole genome shotgun (WGS) entry which is preliminary data.</text>
</comment>
<organism evidence="2 3">
    <name type="scientific">Tectimicrobiota bacterium</name>
    <dbReference type="NCBI Taxonomy" id="2528274"/>
    <lineage>
        <taxon>Bacteria</taxon>
        <taxon>Pseudomonadati</taxon>
        <taxon>Nitrospinota/Tectimicrobiota group</taxon>
        <taxon>Candidatus Tectimicrobiota</taxon>
    </lineage>
</organism>
<feature type="region of interest" description="Disordered" evidence="1">
    <location>
        <begin position="71"/>
        <end position="95"/>
    </location>
</feature>
<feature type="compositionally biased region" description="Polar residues" evidence="1">
    <location>
        <begin position="71"/>
        <end position="82"/>
    </location>
</feature>
<dbReference type="InterPro" id="IPR047766">
    <property type="entry name" value="PxxKW_fam"/>
</dbReference>
<reference evidence="2" key="1">
    <citation type="submission" date="2020-07" db="EMBL/GenBank/DDBJ databases">
        <title>Huge and variable diversity of episymbiotic CPR bacteria and DPANN archaea in groundwater ecosystems.</title>
        <authorList>
            <person name="He C.Y."/>
            <person name="Keren R."/>
            <person name="Whittaker M."/>
            <person name="Farag I.F."/>
            <person name="Doudna J."/>
            <person name="Cate J.H.D."/>
            <person name="Banfield J.F."/>
        </authorList>
    </citation>
    <scope>NUCLEOTIDE SEQUENCE</scope>
    <source>
        <strain evidence="2">NC_groundwater_717_Ag_S-0.2um_59_8</strain>
    </source>
</reference>
<gene>
    <name evidence="2" type="ORF">HYY65_13825</name>
</gene>
<protein>
    <submittedName>
        <fullName evidence="2">Uncharacterized protein</fullName>
    </submittedName>
</protein>